<dbReference type="InterPro" id="IPR051398">
    <property type="entry name" value="Polysacch_Deacetylase"/>
</dbReference>
<dbReference type="PANTHER" id="PTHR34216">
    <property type="match status" value="1"/>
</dbReference>
<comment type="caution">
    <text evidence="5">The sequence shown here is derived from an EMBL/GenBank/DDBJ whole genome shotgun (WGS) entry which is preliminary data.</text>
</comment>
<evidence type="ECO:0000313" key="5">
    <source>
        <dbReference type="EMBL" id="OGG11560.1"/>
    </source>
</evidence>
<dbReference type="AlphaFoldDB" id="A0A1F5ZGJ9"/>
<feature type="domain" description="NodB homology" evidence="4">
    <location>
        <begin position="135"/>
        <end position="298"/>
    </location>
</feature>
<organism evidence="5 6">
    <name type="scientific">Candidatus Gottesmanbacteria bacterium RBG_13_45_10</name>
    <dbReference type="NCBI Taxonomy" id="1798370"/>
    <lineage>
        <taxon>Bacteria</taxon>
        <taxon>Candidatus Gottesmaniibacteriota</taxon>
    </lineage>
</organism>
<gene>
    <name evidence="5" type="ORF">A2Z00_04985</name>
</gene>
<dbReference type="PROSITE" id="PS51257">
    <property type="entry name" value="PROKAR_LIPOPROTEIN"/>
    <property type="match status" value="1"/>
</dbReference>
<reference evidence="5 6" key="1">
    <citation type="journal article" date="2016" name="Nat. Commun.">
        <title>Thousands of microbial genomes shed light on interconnected biogeochemical processes in an aquifer system.</title>
        <authorList>
            <person name="Anantharaman K."/>
            <person name="Brown C.T."/>
            <person name="Hug L.A."/>
            <person name="Sharon I."/>
            <person name="Castelle C.J."/>
            <person name="Probst A.J."/>
            <person name="Thomas B.C."/>
            <person name="Singh A."/>
            <person name="Wilkins M.J."/>
            <person name="Karaoz U."/>
            <person name="Brodie E.L."/>
            <person name="Williams K.H."/>
            <person name="Hubbard S.S."/>
            <person name="Banfield J.F."/>
        </authorList>
    </citation>
    <scope>NUCLEOTIDE SEQUENCE [LARGE SCALE GENOMIC DNA]</scope>
</reference>
<keyword evidence="2" id="KW-0732">Signal</keyword>
<dbReference type="InterPro" id="IPR002509">
    <property type="entry name" value="NODB_dom"/>
</dbReference>
<evidence type="ECO:0000259" key="4">
    <source>
        <dbReference type="PROSITE" id="PS51677"/>
    </source>
</evidence>
<dbReference type="GO" id="GO:0016810">
    <property type="term" value="F:hydrolase activity, acting on carbon-nitrogen (but not peptide) bonds"/>
    <property type="evidence" value="ECO:0007669"/>
    <property type="project" value="InterPro"/>
</dbReference>
<accession>A0A1F5ZGJ9</accession>
<feature type="transmembrane region" description="Helical" evidence="3">
    <location>
        <begin position="18"/>
        <end position="37"/>
    </location>
</feature>
<evidence type="ECO:0000256" key="1">
    <source>
        <dbReference type="ARBA" id="ARBA00004613"/>
    </source>
</evidence>
<dbReference type="InterPro" id="IPR011330">
    <property type="entry name" value="Glyco_hydro/deAcase_b/a-brl"/>
</dbReference>
<dbReference type="CDD" id="cd10918">
    <property type="entry name" value="CE4_NodB_like_5s_6s"/>
    <property type="match status" value="1"/>
</dbReference>
<protein>
    <recommendedName>
        <fullName evidence="4">NodB homology domain-containing protein</fullName>
    </recommendedName>
</protein>
<evidence type="ECO:0000256" key="2">
    <source>
        <dbReference type="ARBA" id="ARBA00022729"/>
    </source>
</evidence>
<dbReference type="SUPFAM" id="SSF88713">
    <property type="entry name" value="Glycoside hydrolase/deacetylase"/>
    <property type="match status" value="1"/>
</dbReference>
<proteinExistence type="predicted"/>
<dbReference type="Gene3D" id="3.20.20.370">
    <property type="entry name" value="Glycoside hydrolase/deacetylase"/>
    <property type="match status" value="1"/>
</dbReference>
<comment type="subcellular location">
    <subcellularLocation>
        <location evidence="1">Secreted</location>
    </subcellularLocation>
</comment>
<dbReference type="Pfam" id="PF01522">
    <property type="entry name" value="Polysacc_deac_1"/>
    <property type="match status" value="1"/>
</dbReference>
<dbReference type="GO" id="GO:0005576">
    <property type="term" value="C:extracellular region"/>
    <property type="evidence" value="ECO:0007669"/>
    <property type="project" value="UniProtKB-SubCell"/>
</dbReference>
<keyword evidence="3" id="KW-0812">Transmembrane</keyword>
<evidence type="ECO:0000256" key="3">
    <source>
        <dbReference type="SAM" id="Phobius"/>
    </source>
</evidence>
<evidence type="ECO:0000313" key="6">
    <source>
        <dbReference type="Proteomes" id="UP000177268"/>
    </source>
</evidence>
<dbReference type="Proteomes" id="UP000177268">
    <property type="component" value="Unassembled WGS sequence"/>
</dbReference>
<dbReference type="EMBL" id="MFIZ01000024">
    <property type="protein sequence ID" value="OGG11560.1"/>
    <property type="molecule type" value="Genomic_DNA"/>
</dbReference>
<dbReference type="GO" id="GO:0005975">
    <property type="term" value="P:carbohydrate metabolic process"/>
    <property type="evidence" value="ECO:0007669"/>
    <property type="project" value="InterPro"/>
</dbReference>
<keyword evidence="3" id="KW-0472">Membrane</keyword>
<name>A0A1F5ZGJ9_9BACT</name>
<dbReference type="PANTHER" id="PTHR34216:SF3">
    <property type="entry name" value="POLY-BETA-1,6-N-ACETYL-D-GLUCOSAMINE N-DEACETYLASE"/>
    <property type="match status" value="1"/>
</dbReference>
<sequence>MNTRKKHINGKAYLEKHIFACVVIGACILIGFVWTYGISQLESVIETLISEKVVPPGGIKKLPTASSATTFRIPILLYHYVEYVKDPKDTIRQSLNVIPRIFDQQLKTLTDAGYTCITASELADILDGKTMAPPKPILITFDDGHWDLYTDVLPILEKYHVKATAYIISGFIGAPDFLSQKQLQKVIQSGLVEIGAHTVHHIALAKKLRPFVQYEVSQSKATLENMYRLPVVSFAYPDGSYDQQAAEIVQSAGFRTAVSTTPGIAQNQAHKFFLYRLRPGARTGEALLHYLQQIIIKN</sequence>
<dbReference type="PROSITE" id="PS51677">
    <property type="entry name" value="NODB"/>
    <property type="match status" value="1"/>
</dbReference>
<dbReference type="STRING" id="1798370.A2Z00_04985"/>
<keyword evidence="3" id="KW-1133">Transmembrane helix</keyword>